<proteinExistence type="predicted"/>
<dbReference type="EMBL" id="JAPUBN010000015">
    <property type="protein sequence ID" value="MCZ2721845.1"/>
    <property type="molecule type" value="Genomic_DNA"/>
</dbReference>
<evidence type="ECO:0000313" key="1">
    <source>
        <dbReference type="EMBL" id="MCZ2721845.1"/>
    </source>
</evidence>
<evidence type="ECO:0000313" key="2">
    <source>
        <dbReference type="Proteomes" id="UP001149719"/>
    </source>
</evidence>
<name>A0ABT4JUE4_9GAMM</name>
<accession>A0ABT4JUE4</accession>
<keyword evidence="2" id="KW-1185">Reference proteome</keyword>
<organism evidence="1 2">
    <name type="scientific">Marinomonas phaeophyticola</name>
    <dbReference type="NCBI Taxonomy" id="3004091"/>
    <lineage>
        <taxon>Bacteria</taxon>
        <taxon>Pseudomonadati</taxon>
        <taxon>Pseudomonadota</taxon>
        <taxon>Gammaproteobacteria</taxon>
        <taxon>Oceanospirillales</taxon>
        <taxon>Oceanospirillaceae</taxon>
        <taxon>Marinomonas</taxon>
    </lineage>
</organism>
<comment type="caution">
    <text evidence="1">The sequence shown here is derived from an EMBL/GenBank/DDBJ whole genome shotgun (WGS) entry which is preliminary data.</text>
</comment>
<dbReference type="Proteomes" id="UP001149719">
    <property type="component" value="Unassembled WGS sequence"/>
</dbReference>
<gene>
    <name evidence="1" type="ORF">O1D97_09340</name>
</gene>
<protein>
    <submittedName>
        <fullName evidence="1">Uncharacterized protein</fullName>
    </submittedName>
</protein>
<sequence>MCNVGQVSHQKSRTLSLSNGDANVTWIFGHSHHNLVSKNFDKATFLVRPTFGKGMESINSDRVNEK</sequence>
<dbReference type="RefSeq" id="WP_269124976.1">
    <property type="nucleotide sequence ID" value="NZ_JAPUBN010000015.1"/>
</dbReference>
<reference evidence="1" key="1">
    <citation type="submission" date="2022-12" db="EMBL/GenBank/DDBJ databases">
        <title>Marinomonas 15G1-11 sp. nov, isolated from marine algae.</title>
        <authorList>
            <person name="Butt M."/>
            <person name="Choi D.G."/>
            <person name="Kim J.M."/>
            <person name="Lee J.K."/>
            <person name="Baek J.H."/>
            <person name="Jeon C.O."/>
        </authorList>
    </citation>
    <scope>NUCLEOTIDE SEQUENCE</scope>
    <source>
        <strain evidence="1">15G1-11</strain>
    </source>
</reference>